<dbReference type="AlphaFoldDB" id="A0A9C6X674"/>
<evidence type="ECO:0000313" key="2">
    <source>
        <dbReference type="RefSeq" id="XP_052129819.1"/>
    </source>
</evidence>
<dbReference type="KEGG" id="foc:127751003"/>
<proteinExistence type="predicted"/>
<sequence length="133" mass="14750">MQYKCILGAVHLQFSLPFLHVLEDYGASDSSNPGSPSSHQLDWSPALSPLRRSLARSPSFTHTEQPELWSKGLTPSAAASMQGMITQHQVASGIKEAKRTGGKEITANSKVPWMFSSVLWQQVWTWRSGPSYY</sequence>
<keyword evidence="1" id="KW-1185">Reference proteome</keyword>
<dbReference type="GeneID" id="127751003"/>
<accession>A0A9C6X674</accession>
<name>A0A9C6X674_FRAOC</name>
<reference evidence="2" key="1">
    <citation type="submission" date="2025-08" db="UniProtKB">
        <authorList>
            <consortium name="RefSeq"/>
        </authorList>
    </citation>
    <scope>IDENTIFICATION</scope>
    <source>
        <tissue evidence="2">Whole organism</tissue>
    </source>
</reference>
<dbReference type="Proteomes" id="UP000504606">
    <property type="component" value="Unplaced"/>
</dbReference>
<dbReference type="RefSeq" id="XP_052129819.1">
    <property type="nucleotide sequence ID" value="XM_052273859.1"/>
</dbReference>
<evidence type="ECO:0000313" key="1">
    <source>
        <dbReference type="Proteomes" id="UP000504606"/>
    </source>
</evidence>
<organism evidence="1 2">
    <name type="scientific">Frankliniella occidentalis</name>
    <name type="common">Western flower thrips</name>
    <name type="synonym">Euthrips occidentalis</name>
    <dbReference type="NCBI Taxonomy" id="133901"/>
    <lineage>
        <taxon>Eukaryota</taxon>
        <taxon>Metazoa</taxon>
        <taxon>Ecdysozoa</taxon>
        <taxon>Arthropoda</taxon>
        <taxon>Hexapoda</taxon>
        <taxon>Insecta</taxon>
        <taxon>Pterygota</taxon>
        <taxon>Neoptera</taxon>
        <taxon>Paraneoptera</taxon>
        <taxon>Thysanoptera</taxon>
        <taxon>Terebrantia</taxon>
        <taxon>Thripoidea</taxon>
        <taxon>Thripidae</taxon>
        <taxon>Frankliniella</taxon>
    </lineage>
</organism>
<gene>
    <name evidence="2" type="primary">LOC127751003</name>
</gene>
<protein>
    <submittedName>
        <fullName evidence="2">Uncharacterized protein LOC127751003</fullName>
    </submittedName>
</protein>